<dbReference type="PANTHER" id="PTHR43667">
    <property type="entry name" value="CYCLOPROPANE-FATTY-ACYL-PHOSPHOLIPID SYNTHASE"/>
    <property type="match status" value="1"/>
</dbReference>
<reference evidence="7" key="1">
    <citation type="journal article" date="2013" name="Proc. Natl. Acad. Sci. U.S.A.">
        <title>Genome structure and metabolic features in the red seaweed Chondrus crispus shed light on evolution of the Archaeplastida.</title>
        <authorList>
            <person name="Collen J."/>
            <person name="Porcel B."/>
            <person name="Carre W."/>
            <person name="Ball S.G."/>
            <person name="Chaparro C."/>
            <person name="Tonon T."/>
            <person name="Barbeyron T."/>
            <person name="Michel G."/>
            <person name="Noel B."/>
            <person name="Valentin K."/>
            <person name="Elias M."/>
            <person name="Artiguenave F."/>
            <person name="Arun A."/>
            <person name="Aury J.M."/>
            <person name="Barbosa-Neto J.F."/>
            <person name="Bothwell J.H."/>
            <person name="Bouget F.Y."/>
            <person name="Brillet L."/>
            <person name="Cabello-Hurtado F."/>
            <person name="Capella-Gutierrez S."/>
            <person name="Charrier B."/>
            <person name="Cladiere L."/>
            <person name="Cock J.M."/>
            <person name="Coelho S.M."/>
            <person name="Colleoni C."/>
            <person name="Czjzek M."/>
            <person name="Da Silva C."/>
            <person name="Delage L."/>
            <person name="Denoeud F."/>
            <person name="Deschamps P."/>
            <person name="Dittami S.M."/>
            <person name="Gabaldon T."/>
            <person name="Gachon C.M."/>
            <person name="Groisillier A."/>
            <person name="Herve C."/>
            <person name="Jabbari K."/>
            <person name="Katinka M."/>
            <person name="Kloareg B."/>
            <person name="Kowalczyk N."/>
            <person name="Labadie K."/>
            <person name="Leblanc C."/>
            <person name="Lopez P.J."/>
            <person name="McLachlan D.H."/>
            <person name="Meslet-Cladiere L."/>
            <person name="Moustafa A."/>
            <person name="Nehr Z."/>
            <person name="Nyvall Collen P."/>
            <person name="Panaud O."/>
            <person name="Partensky F."/>
            <person name="Poulain J."/>
            <person name="Rensing S.A."/>
            <person name="Rousvoal S."/>
            <person name="Samson G."/>
            <person name="Symeonidi A."/>
            <person name="Weissenbach J."/>
            <person name="Zambounis A."/>
            <person name="Wincker P."/>
            <person name="Boyen C."/>
        </authorList>
    </citation>
    <scope>NUCLEOTIDE SEQUENCE [LARGE SCALE GENOMIC DNA]</scope>
    <source>
        <strain evidence="7">cv. Stackhouse</strain>
    </source>
</reference>
<dbReference type="Proteomes" id="UP000012073">
    <property type="component" value="Unassembled WGS sequence"/>
</dbReference>
<organism evidence="6 7">
    <name type="scientific">Chondrus crispus</name>
    <name type="common">Carrageen Irish moss</name>
    <name type="synonym">Polymorpha crispa</name>
    <dbReference type="NCBI Taxonomy" id="2769"/>
    <lineage>
        <taxon>Eukaryota</taxon>
        <taxon>Rhodophyta</taxon>
        <taxon>Florideophyceae</taxon>
        <taxon>Rhodymeniophycidae</taxon>
        <taxon>Gigartinales</taxon>
        <taxon>Gigartinaceae</taxon>
        <taxon>Chondrus</taxon>
    </lineage>
</organism>
<dbReference type="CDD" id="cd02440">
    <property type="entry name" value="AdoMet_MTases"/>
    <property type="match status" value="1"/>
</dbReference>
<dbReference type="STRING" id="2769.R7QIW9"/>
<protein>
    <recommendedName>
        <fullName evidence="8">Cyclopropane-fatty-acyl-phospholipid synthase</fullName>
    </recommendedName>
</protein>
<evidence type="ECO:0000256" key="1">
    <source>
        <dbReference type="ARBA" id="ARBA00010815"/>
    </source>
</evidence>
<evidence type="ECO:0008006" key="8">
    <source>
        <dbReference type="Google" id="ProtNLM"/>
    </source>
</evidence>
<dbReference type="EMBL" id="HG001892">
    <property type="protein sequence ID" value="CDF37999.1"/>
    <property type="molecule type" value="Genomic_DNA"/>
</dbReference>
<evidence type="ECO:0000256" key="4">
    <source>
        <dbReference type="ARBA" id="ARBA00022691"/>
    </source>
</evidence>
<keyword evidence="4" id="KW-0949">S-adenosyl-L-methionine</keyword>
<proteinExistence type="inferred from homology"/>
<name>R7QIW9_CHOCR</name>
<dbReference type="GO" id="GO:0008610">
    <property type="term" value="P:lipid biosynthetic process"/>
    <property type="evidence" value="ECO:0007669"/>
    <property type="project" value="InterPro"/>
</dbReference>
<dbReference type="SUPFAM" id="SSF53335">
    <property type="entry name" value="S-adenosyl-L-methionine-dependent methyltransferases"/>
    <property type="match status" value="1"/>
</dbReference>
<sequence>MGGSPEPQPLGLIASLYSTTSRYVAKFNQFCVQDFLARGISKGSLTFVHPDHTEILFGQSATEAAAAARPVARVVVHDPPCFYSRVAAAADIGFAEAFMLKYFAVDNSDALTDVFRVLILNRDNAKLSASSLLPSRMGASLNTFLHTLKRNTLSGSQRNIEAHYDLSNQLFATFLGHTWTYSCAFFDPRAPAASVTLDTAQHAKIDKVIDKACITSDSHVLDIGCGWGELAIRAVQRTGCRVTGITLSREQLALANKRAHAAGVADRITFELVDYRVVAARGIHFDRIVSVEMIEAVGHEFLGTFFAAIQNLLAPQGLLVMQAITTPEERYEEYRTTTDFIQKYIFPGGICPSFEALVTAMAKNSKLCVEGVENIGPHYATTLKEWRRRFLASEKNGDVAAAGFDDVFVRKWVYYFCYCEAGFATRTLGVLQVVFSKSRNTATLGGPPVLAVC</sequence>
<keyword evidence="3" id="KW-0808">Transferase</keyword>
<dbReference type="KEGG" id="ccp:CHC_T00006042001"/>
<keyword evidence="7" id="KW-1185">Reference proteome</keyword>
<dbReference type="OrthoDB" id="5977668at2759"/>
<dbReference type="GO" id="GO:0032259">
    <property type="term" value="P:methylation"/>
    <property type="evidence" value="ECO:0007669"/>
    <property type="project" value="UniProtKB-KW"/>
</dbReference>
<dbReference type="PhylomeDB" id="R7QIW9"/>
<evidence type="ECO:0000313" key="6">
    <source>
        <dbReference type="EMBL" id="CDF37999.1"/>
    </source>
</evidence>
<evidence type="ECO:0000313" key="7">
    <source>
        <dbReference type="Proteomes" id="UP000012073"/>
    </source>
</evidence>
<dbReference type="GeneID" id="17325587"/>
<keyword evidence="5" id="KW-0443">Lipid metabolism</keyword>
<comment type="similarity">
    <text evidence="1">Belongs to the CFA/CMAS family.</text>
</comment>
<evidence type="ECO:0000256" key="3">
    <source>
        <dbReference type="ARBA" id="ARBA00022679"/>
    </source>
</evidence>
<dbReference type="InterPro" id="IPR050723">
    <property type="entry name" value="CFA/CMAS"/>
</dbReference>
<dbReference type="Pfam" id="PF02353">
    <property type="entry name" value="CMAS"/>
    <property type="match status" value="1"/>
</dbReference>
<dbReference type="Gene3D" id="3.40.50.150">
    <property type="entry name" value="Vaccinia Virus protein VP39"/>
    <property type="match status" value="1"/>
</dbReference>
<dbReference type="AlphaFoldDB" id="R7QIW9"/>
<dbReference type="RefSeq" id="XP_005717868.1">
    <property type="nucleotide sequence ID" value="XM_005717811.1"/>
</dbReference>
<evidence type="ECO:0000256" key="2">
    <source>
        <dbReference type="ARBA" id="ARBA00022603"/>
    </source>
</evidence>
<dbReference type="InterPro" id="IPR029063">
    <property type="entry name" value="SAM-dependent_MTases_sf"/>
</dbReference>
<dbReference type="GO" id="GO:0008168">
    <property type="term" value="F:methyltransferase activity"/>
    <property type="evidence" value="ECO:0007669"/>
    <property type="project" value="UniProtKB-KW"/>
</dbReference>
<dbReference type="PIRSF" id="PIRSF003085">
    <property type="entry name" value="CMAS"/>
    <property type="match status" value="1"/>
</dbReference>
<gene>
    <name evidence="6" type="ORF">CHC_T00006042001</name>
</gene>
<keyword evidence="2" id="KW-0489">Methyltransferase</keyword>
<dbReference type="OMA" id="CHMLTFV"/>
<dbReference type="Gramene" id="CDF37999">
    <property type="protein sequence ID" value="CDF37999"/>
    <property type="gene ID" value="CHC_T00006042001"/>
</dbReference>
<dbReference type="PANTHER" id="PTHR43667:SF2">
    <property type="entry name" value="FATTY ACID C-METHYL TRANSFERASE"/>
    <property type="match status" value="1"/>
</dbReference>
<evidence type="ECO:0000256" key="5">
    <source>
        <dbReference type="ARBA" id="ARBA00023098"/>
    </source>
</evidence>
<dbReference type="InterPro" id="IPR003333">
    <property type="entry name" value="CMAS"/>
</dbReference>
<accession>R7QIW9</accession>